<organism evidence="1 2">
    <name type="scientific">Ileibacterium valens</name>
    <dbReference type="NCBI Taxonomy" id="1862668"/>
    <lineage>
        <taxon>Bacteria</taxon>
        <taxon>Bacillati</taxon>
        <taxon>Bacillota</taxon>
        <taxon>Erysipelotrichia</taxon>
        <taxon>Erysipelotrichales</taxon>
        <taxon>Erysipelotrichaceae</taxon>
        <taxon>Ileibacterium</taxon>
    </lineage>
</organism>
<sequence length="103" mass="11051">MKMLLAVISKDDVDETLKKLASNQISAIQIASSGTGFFVPGNATLLTLVDDGKEDEVIEMIRETAGMVRRRGNDSYDPTSIFSGVEEGGGFVVVIEGDRLISL</sequence>
<gene>
    <name evidence="1" type="ORF">BO222_09545</name>
</gene>
<dbReference type="InterPro" id="IPR010375">
    <property type="entry name" value="CdAMP_rec"/>
</dbReference>
<name>A0A1U7NEB1_9FIRM</name>
<dbReference type="RefSeq" id="WP_075820554.1">
    <property type="nucleotide sequence ID" value="NZ_CAJUTZ010000124.1"/>
</dbReference>
<evidence type="ECO:0000313" key="2">
    <source>
        <dbReference type="Proteomes" id="UP000186341"/>
    </source>
</evidence>
<dbReference type="EMBL" id="MPJW01000188">
    <property type="protein sequence ID" value="OLU37878.1"/>
    <property type="molecule type" value="Genomic_DNA"/>
</dbReference>
<dbReference type="AlphaFoldDB" id="A0A1U7NEB1"/>
<proteinExistence type="predicted"/>
<reference evidence="1 2" key="1">
    <citation type="submission" date="2016-11" db="EMBL/GenBank/DDBJ databases">
        <title>Description of two novel members of the family Erysipelotrichaceae: Ileibacterium lipovorans gen. nov., sp. nov. and Dubosiella newyorkensis, gen. nov., sp. nov.</title>
        <authorList>
            <person name="Cox L.M."/>
            <person name="Sohn J."/>
            <person name="Tyrrell K.L."/>
            <person name="Citron D.M."/>
            <person name="Lawson P.A."/>
            <person name="Patel N.B."/>
            <person name="Iizumi T."/>
            <person name="Perez-Perez G.I."/>
            <person name="Goldstein E.J."/>
            <person name="Blaser M.J."/>
        </authorList>
    </citation>
    <scope>NUCLEOTIDE SEQUENCE [LARGE SCALE GENOMIC DNA]</scope>
    <source>
        <strain evidence="1 2">NYU-BL-A3</strain>
    </source>
</reference>
<dbReference type="GeneID" id="82203402"/>
<dbReference type="Gene3D" id="3.30.70.120">
    <property type="match status" value="1"/>
</dbReference>
<dbReference type="InterPro" id="IPR015867">
    <property type="entry name" value="N-reg_PII/ATP_PRibTrfase_C"/>
</dbReference>
<dbReference type="InterPro" id="IPR011322">
    <property type="entry name" value="N-reg_PII-like_a/b"/>
</dbReference>
<dbReference type="OrthoDB" id="9794275at2"/>
<accession>A0A1U7NEB1</accession>
<dbReference type="SUPFAM" id="SSF54913">
    <property type="entry name" value="GlnB-like"/>
    <property type="match status" value="1"/>
</dbReference>
<dbReference type="Pfam" id="PF06153">
    <property type="entry name" value="CdAMP_rec"/>
    <property type="match status" value="1"/>
</dbReference>
<dbReference type="Proteomes" id="UP000186341">
    <property type="component" value="Unassembled WGS sequence"/>
</dbReference>
<keyword evidence="2" id="KW-1185">Reference proteome</keyword>
<comment type="caution">
    <text evidence="1">The sequence shown here is derived from an EMBL/GenBank/DDBJ whole genome shotgun (WGS) entry which is preliminary data.</text>
</comment>
<protein>
    <submittedName>
        <fullName evidence="1">Uncharacterized protein</fullName>
    </submittedName>
</protein>
<evidence type="ECO:0000313" key="1">
    <source>
        <dbReference type="EMBL" id="OLU37878.1"/>
    </source>
</evidence>